<dbReference type="PANTHER" id="PTHR32432">
    <property type="entry name" value="CELL DIVISION PROTEIN FTSA-RELATED"/>
    <property type="match status" value="1"/>
</dbReference>
<dbReference type="GO" id="GO:0051301">
    <property type="term" value="P:cell division"/>
    <property type="evidence" value="ECO:0007669"/>
    <property type="project" value="InterPro"/>
</dbReference>
<dbReference type="Gene3D" id="3.30.420.40">
    <property type="match status" value="3"/>
</dbReference>
<dbReference type="CDD" id="cd24049">
    <property type="entry name" value="ASKHA_NBD_PilM"/>
    <property type="match status" value="1"/>
</dbReference>
<dbReference type="HOGENOM" id="CLU_050686_0_2_0"/>
<organism evidence="3 4">
    <name type="scientific">Chthonomonas calidirosea (strain DSM 23976 / ICMP 18418 / T49)</name>
    <dbReference type="NCBI Taxonomy" id="1303518"/>
    <lineage>
        <taxon>Bacteria</taxon>
        <taxon>Bacillati</taxon>
        <taxon>Armatimonadota</taxon>
        <taxon>Chthonomonadia</taxon>
        <taxon>Chthonomonadales</taxon>
        <taxon>Chthonomonadaceae</taxon>
        <taxon>Chthonomonas</taxon>
    </lineage>
</organism>
<evidence type="ECO:0000256" key="1">
    <source>
        <dbReference type="SAM" id="MobiDB-lite"/>
    </source>
</evidence>
<dbReference type="PANTHER" id="PTHR32432:SF3">
    <property type="entry name" value="ETHANOLAMINE UTILIZATION PROTEIN EUTJ"/>
    <property type="match status" value="1"/>
</dbReference>
<dbReference type="InterPro" id="IPR043129">
    <property type="entry name" value="ATPase_NBD"/>
</dbReference>
<dbReference type="SUPFAM" id="SSF53067">
    <property type="entry name" value="Actin-like ATPase domain"/>
    <property type="match status" value="1"/>
</dbReference>
<keyword evidence="4" id="KW-1185">Reference proteome</keyword>
<feature type="domain" description="SHS2" evidence="2">
    <location>
        <begin position="5"/>
        <end position="176"/>
    </location>
</feature>
<dbReference type="Pfam" id="PF11104">
    <property type="entry name" value="PilM_2"/>
    <property type="match status" value="2"/>
</dbReference>
<sequence>MAGAYLGLDIGSKYIKVVEARGGGGRVEVTGMAIAPTPPDTFDGGVILDAQRLGQAIRQMLRDAGIGTKQVISAAASNTSVVVRVVEVPAVSDDKELATQMQWEIERQIPFAAAQTIMDYARIERPEGVDPSQQNIEVLLAVAQQDFIDQHVEVLFAAGLNPKAIDVVPLAMGRALLDIGEPAQSAGHTALIANIGAGTTDIGVFRDNLPAFLRTLPVGGDNFTRAIAEALQVDMDTAERYKRDLAEVMFEQLPQTGFGVSGALPGESGGFIDFTEPPPMSASGPISSPSGRMPFDFSGAATESTEFSSPSGGLAPSSEELGGGSGGLAPSSGELGGASGGLANPSQELNPPSTPFDFSAQQTEGEAPGFVPPASDVPPAFGEATPQPQDALKIQIFNAIAPHVTDLVQELRRSLDFYRSRSGDAPVHEILLCGGMARLPKLAEFIEHELGISTRVVNPLRHVQISIKKQNYDMDEVGPLFAVSLGLAAYDLLPEPAKRGKKK</sequence>
<dbReference type="RefSeq" id="WP_016482664.1">
    <property type="nucleotide sequence ID" value="NC_021487.1"/>
</dbReference>
<dbReference type="PATRIC" id="fig|1303518.3.peg.1331"/>
<accession>S0EU43</accession>
<feature type="region of interest" description="Disordered" evidence="1">
    <location>
        <begin position="269"/>
        <end position="386"/>
    </location>
</feature>
<dbReference type="EMBL" id="HF951689">
    <property type="protein sequence ID" value="CCW35123.1"/>
    <property type="molecule type" value="Genomic_DNA"/>
</dbReference>
<proteinExistence type="predicted"/>
<evidence type="ECO:0000313" key="4">
    <source>
        <dbReference type="Proteomes" id="UP000014227"/>
    </source>
</evidence>
<dbReference type="SMART" id="SM00842">
    <property type="entry name" value="FtsA"/>
    <property type="match status" value="1"/>
</dbReference>
<feature type="compositionally biased region" description="Low complexity" evidence="1">
    <location>
        <begin position="311"/>
        <end position="320"/>
    </location>
</feature>
<name>S0EU43_CHTCT</name>
<feature type="compositionally biased region" description="Polar residues" evidence="1">
    <location>
        <begin position="301"/>
        <end position="310"/>
    </location>
</feature>
<dbReference type="OrthoDB" id="9773403at2"/>
<dbReference type="STRING" id="454171.CP488_02790"/>
<dbReference type="eggNOG" id="COG4972">
    <property type="taxonomic scope" value="Bacteria"/>
</dbReference>
<dbReference type="InParanoid" id="S0EU43"/>
<gene>
    <name evidence="3" type="ORF">CCALI_01305</name>
</gene>
<dbReference type="Proteomes" id="UP000014227">
    <property type="component" value="Chromosome I"/>
</dbReference>
<dbReference type="NCBIfam" id="TIGR01175">
    <property type="entry name" value="pilM"/>
    <property type="match status" value="1"/>
</dbReference>
<dbReference type="KEGG" id="ccz:CCALI_01305"/>
<reference evidence="4" key="1">
    <citation type="submission" date="2013-03" db="EMBL/GenBank/DDBJ databases">
        <title>Genome sequence of Chthonomonas calidirosea, the first sequenced genome from the Armatimonadetes phylum (formally candidate division OP10).</title>
        <authorList>
            <person name="Lee K.C.Y."/>
            <person name="Morgan X.C."/>
            <person name="Dunfield P.F."/>
            <person name="Tamas I."/>
            <person name="Houghton K.M."/>
            <person name="Vyssotski M."/>
            <person name="Ryan J.L.J."/>
            <person name="Lagutin K."/>
            <person name="McDonald I.R."/>
            <person name="Stott M.B."/>
        </authorList>
    </citation>
    <scope>NUCLEOTIDE SEQUENCE [LARGE SCALE GENOMIC DNA]</scope>
    <source>
        <strain evidence="4">DSM 23976 / ICMP 18418 / T49</strain>
    </source>
</reference>
<protein>
    <submittedName>
        <fullName evidence="3">Type IV pilus assembly protein PilM</fullName>
    </submittedName>
</protein>
<dbReference type="InterPro" id="IPR003494">
    <property type="entry name" value="SHS2_FtsA"/>
</dbReference>
<evidence type="ECO:0000313" key="3">
    <source>
        <dbReference type="EMBL" id="CCW35123.1"/>
    </source>
</evidence>
<evidence type="ECO:0000259" key="2">
    <source>
        <dbReference type="SMART" id="SM00842"/>
    </source>
</evidence>
<dbReference type="AlphaFoldDB" id="S0EU43"/>
<dbReference type="InterPro" id="IPR050696">
    <property type="entry name" value="FtsA/MreB"/>
</dbReference>
<dbReference type="InterPro" id="IPR005883">
    <property type="entry name" value="PilM"/>
</dbReference>